<dbReference type="EMBL" id="JASBWR010000064">
    <property type="protein sequence ID" value="KAJ9100250.1"/>
    <property type="molecule type" value="Genomic_DNA"/>
</dbReference>
<name>A0ACC2VME3_9TREE</name>
<keyword evidence="2" id="KW-1185">Reference proteome</keyword>
<evidence type="ECO:0000313" key="2">
    <source>
        <dbReference type="Proteomes" id="UP001241377"/>
    </source>
</evidence>
<reference evidence="1" key="1">
    <citation type="submission" date="2023-04" db="EMBL/GenBank/DDBJ databases">
        <title>Draft Genome sequencing of Naganishia species isolated from polar environments using Oxford Nanopore Technology.</title>
        <authorList>
            <person name="Leo P."/>
            <person name="Venkateswaran K."/>
        </authorList>
    </citation>
    <scope>NUCLEOTIDE SEQUENCE</scope>
    <source>
        <strain evidence="1">MNA-CCFEE 5261</strain>
    </source>
</reference>
<proteinExistence type="predicted"/>
<sequence length="1103" mass="125569">MSLDVQDVIYLSSDDSDIDSTPIPIPQPITPSDLRQNGENTEKRIRLDSLFKPGSSTNQWNDPSQETHDDTPAASDDVVIDLTEEMPENNETEKKPGFFQRLLQPFQSHVTNNDHQIQTTDPLNGYYHASDVMNPPVIPQDPDPANFIDDSDDEIMILDPVEAAKLGKFKEASFSNHQRLNNFRYPSEVEAPDSQVAPPSLFNQPAPVAHFGHDPRATFHADQLRINQLQQVRAQNMREIQELQIRGQSLSQTMQHDQRNMDAAAAKAIRLEKELKMLREDPNSERERLVALEGEAQRLLDAYRGLNQRRKNFTNELRRVHSLLPRLQDVVRKTEVELNRLMSIQSASQAQLQAQLQPQPIQPQHIQPQPVQPQGYVRNVYGGRDEVDLKELLNNIRPDEEADTEDMAATPPELAISLLKHQKLGLTWLLRMEESKSKGGILADDMGLGKTIQALSLIVAHKSSVDDCKTTLVIAPVALLRQWAAELDSKLKSSYRFKVAIYHGNEKKLMTRFRAFKGFDVVLTSYGTLSSEWKKHYKSAIEEAQVTPGQNVVPDLDSGGELYDSPFFSRGAIFYRVILDEAQNIKNKNAIASKAVYCIKSKYRLCLSGTPIQNNLDELYPILRFLRIKPYNDEERFRGDIVLPLKQKGGYSDVFSQRRSMKKLQALLSAILLRRAKDSLIDGQPILSLPEKHIEEVQVDMEAKEKADYDALEQNIQSKAEGLLNSAGLTTSILTLLLRLRQACCHSYLVEVGDLKRRAETNPSLFVSESWKKMYAATCDFDEETVKRIKLELSDDITGGDGQEEGIFTCPLCYDVFSRHSITLFPQCGHMICENCVENFFERFEMGDSIIGFRSALCFACSREIKEQDLIKYEMFHKVHYDGYDEEAIEDLFSPKSRAPEKFTSTDIISRLIEETNGFTPSTKIEKCIELVNQIRTKSLEEKIIVFSQFTTLFDLMKLVLDKKGIPFLRYDGSMSLDARNNTIKNFYQGLTQVLLISLRAGNVGLTLTCANHVILMDPFWNPFVEEQAMDRAHRIGQQREVFVHRILLNDTIEGRIMELQKYKKEMVQNALDENGMKSVSKLGRQELGFLFGLNNLVDRVLQ</sequence>
<protein>
    <submittedName>
        <fullName evidence="1">Uncharacterized protein</fullName>
    </submittedName>
</protein>
<evidence type="ECO:0000313" key="1">
    <source>
        <dbReference type="EMBL" id="KAJ9100250.1"/>
    </source>
</evidence>
<gene>
    <name evidence="1" type="ORF">QFC19_005602</name>
</gene>
<accession>A0ACC2VME3</accession>
<comment type="caution">
    <text evidence="1">The sequence shown here is derived from an EMBL/GenBank/DDBJ whole genome shotgun (WGS) entry which is preliminary data.</text>
</comment>
<dbReference type="Proteomes" id="UP001241377">
    <property type="component" value="Unassembled WGS sequence"/>
</dbReference>
<organism evidence="1 2">
    <name type="scientific">Naganishia cerealis</name>
    <dbReference type="NCBI Taxonomy" id="610337"/>
    <lineage>
        <taxon>Eukaryota</taxon>
        <taxon>Fungi</taxon>
        <taxon>Dikarya</taxon>
        <taxon>Basidiomycota</taxon>
        <taxon>Agaricomycotina</taxon>
        <taxon>Tremellomycetes</taxon>
        <taxon>Filobasidiales</taxon>
        <taxon>Filobasidiaceae</taxon>
        <taxon>Naganishia</taxon>
    </lineage>
</organism>